<accession>A0A8T0IAG6</accession>
<sequence length="267" mass="30092">MLFLQQAFILTNVVIGYWILKCLLSKVGSNYILLFLWLLDSCLEVGQTCTLFTSVSFRNRSLSFFSPFIVASSHLVACQIFSWSFRLPWDTEEAPFESTYRKLVERYSGRILTQSSDVINAFAGILNSLKRDAKQTFLWALPECFLSNALTWSCDDHSKRRQERCSIGSSDNKIIYCSFPSWSWVGWVGQVPAMDFGHGTLDAETIDLHLHYLDVNQALVKVKATGAAKTLSQVLGDEDVERTIDVSRGDIPANVLSQSVASNILFF</sequence>
<keyword evidence="2" id="KW-1185">Reference proteome</keyword>
<dbReference type="PANTHER" id="PTHR33112:SF16">
    <property type="entry name" value="HETEROKARYON INCOMPATIBILITY DOMAIN-CONTAINING PROTEIN"/>
    <property type="match status" value="1"/>
</dbReference>
<evidence type="ECO:0000313" key="2">
    <source>
        <dbReference type="Proteomes" id="UP000822688"/>
    </source>
</evidence>
<comment type="caution">
    <text evidence="1">The sequence shown here is derived from an EMBL/GenBank/DDBJ whole genome shotgun (WGS) entry which is preliminary data.</text>
</comment>
<dbReference type="EMBL" id="CM026424">
    <property type="protein sequence ID" value="KAG0579917.1"/>
    <property type="molecule type" value="Genomic_DNA"/>
</dbReference>
<dbReference type="PANTHER" id="PTHR33112">
    <property type="entry name" value="DOMAIN PROTEIN, PUTATIVE-RELATED"/>
    <property type="match status" value="1"/>
</dbReference>
<protein>
    <submittedName>
        <fullName evidence="1">Uncharacterized protein</fullName>
    </submittedName>
</protein>
<gene>
    <name evidence="1" type="ORF">KC19_4G134400</name>
</gene>
<organism evidence="1 2">
    <name type="scientific">Ceratodon purpureus</name>
    <name type="common">Fire moss</name>
    <name type="synonym">Dicranum purpureum</name>
    <dbReference type="NCBI Taxonomy" id="3225"/>
    <lineage>
        <taxon>Eukaryota</taxon>
        <taxon>Viridiplantae</taxon>
        <taxon>Streptophyta</taxon>
        <taxon>Embryophyta</taxon>
        <taxon>Bryophyta</taxon>
        <taxon>Bryophytina</taxon>
        <taxon>Bryopsida</taxon>
        <taxon>Dicranidae</taxon>
        <taxon>Pseudoditrichales</taxon>
        <taxon>Ditrichaceae</taxon>
        <taxon>Ceratodon</taxon>
    </lineage>
</organism>
<name>A0A8T0IAG6_CERPU</name>
<evidence type="ECO:0000313" key="1">
    <source>
        <dbReference type="EMBL" id="KAG0579917.1"/>
    </source>
</evidence>
<reference evidence="1" key="1">
    <citation type="submission" date="2020-06" db="EMBL/GenBank/DDBJ databases">
        <title>WGS assembly of Ceratodon purpureus strain R40.</title>
        <authorList>
            <person name="Carey S.B."/>
            <person name="Jenkins J."/>
            <person name="Shu S."/>
            <person name="Lovell J.T."/>
            <person name="Sreedasyam A."/>
            <person name="Maumus F."/>
            <person name="Tiley G.P."/>
            <person name="Fernandez-Pozo N."/>
            <person name="Barry K."/>
            <person name="Chen C."/>
            <person name="Wang M."/>
            <person name="Lipzen A."/>
            <person name="Daum C."/>
            <person name="Saski C.A."/>
            <person name="Payton A.C."/>
            <person name="Mcbreen J.C."/>
            <person name="Conrad R.E."/>
            <person name="Kollar L.M."/>
            <person name="Olsson S."/>
            <person name="Huttunen S."/>
            <person name="Landis J.B."/>
            <person name="Wickett N.J."/>
            <person name="Johnson M.G."/>
            <person name="Rensing S.A."/>
            <person name="Grimwood J."/>
            <person name="Schmutz J."/>
            <person name="Mcdaniel S.F."/>
        </authorList>
    </citation>
    <scope>NUCLEOTIDE SEQUENCE</scope>
    <source>
        <strain evidence="1">R40</strain>
    </source>
</reference>
<proteinExistence type="predicted"/>
<dbReference type="AlphaFoldDB" id="A0A8T0IAG6"/>
<dbReference type="Proteomes" id="UP000822688">
    <property type="component" value="Chromosome 4"/>
</dbReference>